<dbReference type="EMBL" id="BMAV01016285">
    <property type="protein sequence ID" value="GFY66916.1"/>
    <property type="molecule type" value="Genomic_DNA"/>
</dbReference>
<gene>
    <name evidence="2" type="ORF">TNIN_179451</name>
</gene>
<proteinExistence type="predicted"/>
<accession>A0A8X6Y989</accession>
<dbReference type="OrthoDB" id="6433050at2759"/>
<evidence type="ECO:0000313" key="3">
    <source>
        <dbReference type="Proteomes" id="UP000886998"/>
    </source>
</evidence>
<evidence type="ECO:0000256" key="1">
    <source>
        <dbReference type="SAM" id="MobiDB-lite"/>
    </source>
</evidence>
<dbReference type="Proteomes" id="UP000886998">
    <property type="component" value="Unassembled WGS sequence"/>
</dbReference>
<feature type="compositionally biased region" description="Basic and acidic residues" evidence="1">
    <location>
        <begin position="361"/>
        <end position="377"/>
    </location>
</feature>
<reference evidence="2" key="1">
    <citation type="submission" date="2020-08" db="EMBL/GenBank/DDBJ databases">
        <title>Multicomponent nature underlies the extraordinary mechanical properties of spider dragline silk.</title>
        <authorList>
            <person name="Kono N."/>
            <person name="Nakamura H."/>
            <person name="Mori M."/>
            <person name="Yoshida Y."/>
            <person name="Ohtoshi R."/>
            <person name="Malay A.D."/>
            <person name="Moran D.A.P."/>
            <person name="Tomita M."/>
            <person name="Numata K."/>
            <person name="Arakawa K."/>
        </authorList>
    </citation>
    <scope>NUCLEOTIDE SEQUENCE</scope>
</reference>
<comment type="caution">
    <text evidence="2">The sequence shown here is derived from an EMBL/GenBank/DDBJ whole genome shotgun (WGS) entry which is preliminary data.</text>
</comment>
<protein>
    <submittedName>
        <fullName evidence="2">Uncharacterized protein</fullName>
    </submittedName>
</protein>
<feature type="region of interest" description="Disordered" evidence="1">
    <location>
        <begin position="355"/>
        <end position="377"/>
    </location>
</feature>
<name>A0A8X6Y989_9ARAC</name>
<keyword evidence="3" id="KW-1185">Reference proteome</keyword>
<dbReference type="AlphaFoldDB" id="A0A8X6Y989"/>
<sequence length="377" mass="44007">MKDSYKRKKEIKPNRSKLARMLEKEPLVKDAPLMELDEPGIVPLEENILDEDLIDNLPKSEDYYPFQQYAKTETEVPIYAKKRNNDDFYLRDSDEKPVFAEKYTADGNGEIIFARDASGNPTVELHNDKPFYPFNDEMKPIFPKRGNLKIYAKIGGREVYPINIETQHEIYLTTDNGSEVAASDTSGQYYAKTLNEEGEIVEYPPMQNGKHIYILDEHGKPKYLKNITLNTIIFPKNEDGDEIYLKLQDETEHYPSDSSGNQVYAKNNKNIQIFAKNKYQKEYYAKNANEDEIYPKRPSGSEYYLLDENREITAKRKDKSGYYAKTKDRDEYYPKIYDELYTRSLSEEPISYFVEEDEIDVKDNSDNEHSDNDSNDS</sequence>
<organism evidence="2 3">
    <name type="scientific">Trichonephila inaurata madagascariensis</name>
    <dbReference type="NCBI Taxonomy" id="2747483"/>
    <lineage>
        <taxon>Eukaryota</taxon>
        <taxon>Metazoa</taxon>
        <taxon>Ecdysozoa</taxon>
        <taxon>Arthropoda</taxon>
        <taxon>Chelicerata</taxon>
        <taxon>Arachnida</taxon>
        <taxon>Araneae</taxon>
        <taxon>Araneomorphae</taxon>
        <taxon>Entelegynae</taxon>
        <taxon>Araneoidea</taxon>
        <taxon>Nephilidae</taxon>
        <taxon>Trichonephila</taxon>
        <taxon>Trichonephila inaurata</taxon>
    </lineage>
</organism>
<evidence type="ECO:0000313" key="2">
    <source>
        <dbReference type="EMBL" id="GFY66916.1"/>
    </source>
</evidence>